<dbReference type="PROSITE" id="PS51257">
    <property type="entry name" value="PROKAR_LIPOPROTEIN"/>
    <property type="match status" value="1"/>
</dbReference>
<dbReference type="Proteomes" id="UP000010164">
    <property type="component" value="Unassembled WGS sequence"/>
</dbReference>
<name>L0WJD5_9GAMM</name>
<dbReference type="PANTHER" id="PTHR35399">
    <property type="entry name" value="SLR8030 PROTEIN"/>
    <property type="match status" value="1"/>
</dbReference>
<reference evidence="1 2" key="1">
    <citation type="journal article" date="2012" name="J. Bacteriol.">
        <title>Genome Sequence of the Alkane-Degrading Bacterium Alcanivorax hongdengensis Type Strain A-11-3.</title>
        <authorList>
            <person name="Lai Q."/>
            <person name="Shao Z."/>
        </authorList>
    </citation>
    <scope>NUCLEOTIDE SEQUENCE [LARGE SCALE GENOMIC DNA]</scope>
    <source>
        <strain evidence="1 2">A-11-3</strain>
    </source>
</reference>
<dbReference type="RefSeq" id="WP_008927293.1">
    <property type="nucleotide sequence ID" value="NZ_AMRJ01000001.1"/>
</dbReference>
<dbReference type="OrthoDB" id="9801383at2"/>
<dbReference type="EMBL" id="AMRJ01000001">
    <property type="protein sequence ID" value="EKF75930.1"/>
    <property type="molecule type" value="Genomic_DNA"/>
</dbReference>
<dbReference type="InterPro" id="IPR008557">
    <property type="entry name" value="PhoX"/>
</dbReference>
<gene>
    <name evidence="1" type="ORF">A11A3_00510</name>
</gene>
<organism evidence="1 2">
    <name type="scientific">Alcanivorax hongdengensis A-11-3</name>
    <dbReference type="NCBI Taxonomy" id="1177179"/>
    <lineage>
        <taxon>Bacteria</taxon>
        <taxon>Pseudomonadati</taxon>
        <taxon>Pseudomonadota</taxon>
        <taxon>Gammaproteobacteria</taxon>
        <taxon>Oceanospirillales</taxon>
        <taxon>Alcanivoracaceae</taxon>
        <taxon>Alcanivorax</taxon>
    </lineage>
</organism>
<comment type="caution">
    <text evidence="1">The sequence shown here is derived from an EMBL/GenBank/DDBJ whole genome shotgun (WGS) entry which is preliminary data.</text>
</comment>
<dbReference type="AlphaFoldDB" id="L0WJD5"/>
<sequence length="599" mass="64811">MYRPIPFAKKNLAAKVGTVALGAMLLAACGGDSNNQGKSLEFTPVNAPATDAQKRQILVSPSAKVDGEEHSVGYHTLLRSGDSVDSEVVFGRLVDESGAPLYGSDGELQVTDYNEHTSLLPIGDRLFSVSQMETRPGAMFLMELDQDKDTGVLSTKKLWQIDQSSVHGGWVHCAATVTPWNTHLASEEYEPDAAEEGSADSMAPYFGGDTSKVNPYFWGWNIEIKVNASGDEQPTTELSKHYALGRLAFELAKVMPDQKTVYMSDDGSDVGFYMFVADTAGDLSAGSLYAAKWNQTSGEGLGEADLEWIDLGHATDSEIEAYVDGAGALSFDDMFEQTAATEDTCPDGYAGIKANSSTLQCLKVKPGMEKAASRLEARRYAAVMGATTELRKEEGQAFDPATKTLYVSMSEVQKGMLDGDKYDTDYANHIRLKTRNDCGGVYQLQLGTDTNIGSEYVAKTMKGLIAGIPASYDENSPYATYTCDKDGIANPDNITFIDGYNTLMIGEDSGSGHQNDMVWALDLSKVDANDPKAGLTRVQTTPYGSETTGLYWYPNINGFAYLMSVVQHPYGESDSDQIPDGSLDHRAYTGYVGPFPAMD</sequence>
<dbReference type="STRING" id="1177179.A11A3_00510"/>
<dbReference type="PATRIC" id="fig|1177179.3.peg.101"/>
<dbReference type="eggNOG" id="COG3211">
    <property type="taxonomic scope" value="Bacteria"/>
</dbReference>
<protein>
    <recommendedName>
        <fullName evidence="3">Alkaline phosphatase</fullName>
    </recommendedName>
</protein>
<accession>L0WJD5</accession>
<keyword evidence="2" id="KW-1185">Reference proteome</keyword>
<dbReference type="Pfam" id="PF05787">
    <property type="entry name" value="PhoX"/>
    <property type="match status" value="1"/>
</dbReference>
<evidence type="ECO:0008006" key="3">
    <source>
        <dbReference type="Google" id="ProtNLM"/>
    </source>
</evidence>
<evidence type="ECO:0000313" key="2">
    <source>
        <dbReference type="Proteomes" id="UP000010164"/>
    </source>
</evidence>
<dbReference type="PANTHER" id="PTHR35399:SF2">
    <property type="entry name" value="DUF839 DOMAIN-CONTAINING PROTEIN"/>
    <property type="match status" value="1"/>
</dbReference>
<evidence type="ECO:0000313" key="1">
    <source>
        <dbReference type="EMBL" id="EKF75930.1"/>
    </source>
</evidence>
<proteinExistence type="predicted"/>